<dbReference type="Proteomes" id="UP000054375">
    <property type="component" value="Unassembled WGS sequence"/>
</dbReference>
<dbReference type="EMBL" id="LMWV01000051">
    <property type="protein sequence ID" value="KUN58192.1"/>
    <property type="molecule type" value="Genomic_DNA"/>
</dbReference>
<accession>A0A101RM96</accession>
<comment type="caution">
    <text evidence="1">The sequence shown here is derived from an EMBL/GenBank/DDBJ whole genome shotgun (WGS) entry which is preliminary data.</text>
</comment>
<reference evidence="1 2" key="1">
    <citation type="submission" date="2015-10" db="EMBL/GenBank/DDBJ databases">
        <title>Draft genome sequence of Streptomyces griseorubiginosus DSM 40469, type strain for the species Streptomyces griseorubiginosus.</title>
        <authorList>
            <person name="Ruckert C."/>
            <person name="Winkler A."/>
            <person name="Kalinowski J."/>
            <person name="Kampfer P."/>
            <person name="Glaeser S."/>
        </authorList>
    </citation>
    <scope>NUCLEOTIDE SEQUENCE [LARGE SCALE GENOMIC DNA]</scope>
    <source>
        <strain evidence="1 2">DSM 40469</strain>
    </source>
</reference>
<gene>
    <name evidence="1" type="ORF">AQJ54_42690</name>
</gene>
<protein>
    <recommendedName>
        <fullName evidence="3">AbiJ-NTD3 domain-containing protein</fullName>
    </recommendedName>
</protein>
<proteinExistence type="predicted"/>
<organism evidence="1 2">
    <name type="scientific">Streptomyces griseorubiginosus</name>
    <dbReference type="NCBI Taxonomy" id="67304"/>
    <lineage>
        <taxon>Bacteria</taxon>
        <taxon>Bacillati</taxon>
        <taxon>Actinomycetota</taxon>
        <taxon>Actinomycetes</taxon>
        <taxon>Kitasatosporales</taxon>
        <taxon>Streptomycetaceae</taxon>
        <taxon>Streptomyces</taxon>
    </lineage>
</organism>
<evidence type="ECO:0000313" key="2">
    <source>
        <dbReference type="Proteomes" id="UP000054375"/>
    </source>
</evidence>
<dbReference type="AlphaFoldDB" id="A0A101RM96"/>
<name>A0A101RM96_9ACTN</name>
<sequence length="304" mass="34272">MFKLQDAIAEALWAHVKAQRLAAVCEYLGLAPQQPDEDPYNSKRSYVHARLEDKPLPDLMAIARRVVDEYGDDGLRQLLAQMGLHGVAGDLKNLIFAADGPKPQIVLPDSISNTIRIVKNEQYCLVYDQPLEDRGLSWQDLVTWWVRQHPEHSGDPTQARISLRERLRRSLNSNGAELLVFDTYLNLGFDFPALIPQVYLHYDPYTKSELGGASRLARQRMDFLLLMNHQARAVIEIDGVQHYARPADRDAAQQPGAGCLADPARYASMVAEDRELTLQGYEVYRIGGHELCDDTAADMLSARF</sequence>
<evidence type="ECO:0008006" key="3">
    <source>
        <dbReference type="Google" id="ProtNLM"/>
    </source>
</evidence>
<evidence type="ECO:0000313" key="1">
    <source>
        <dbReference type="EMBL" id="KUN58192.1"/>
    </source>
</evidence>
<keyword evidence="2" id="KW-1185">Reference proteome</keyword>